<dbReference type="EMBL" id="LAZR01016679">
    <property type="protein sequence ID" value="KKM03445.1"/>
    <property type="molecule type" value="Genomic_DNA"/>
</dbReference>
<dbReference type="PROSITE" id="PS00903">
    <property type="entry name" value="CYT_DCMP_DEAMINASES_1"/>
    <property type="match status" value="1"/>
</dbReference>
<comment type="caution">
    <text evidence="4">The sequence shown here is derived from an EMBL/GenBank/DDBJ whole genome shotgun (WGS) entry which is preliminary data.</text>
</comment>
<dbReference type="GO" id="GO:0016787">
    <property type="term" value="F:hydrolase activity"/>
    <property type="evidence" value="ECO:0007669"/>
    <property type="project" value="InterPro"/>
</dbReference>
<dbReference type="InterPro" id="IPR002125">
    <property type="entry name" value="CMP_dCMP_dom"/>
</dbReference>
<dbReference type="SUPFAM" id="SSF53927">
    <property type="entry name" value="Cytidine deaminase-like"/>
    <property type="match status" value="1"/>
</dbReference>
<name>A0A0F9GX88_9ZZZZ</name>
<evidence type="ECO:0000256" key="2">
    <source>
        <dbReference type="ARBA" id="ARBA00022833"/>
    </source>
</evidence>
<organism evidence="4">
    <name type="scientific">marine sediment metagenome</name>
    <dbReference type="NCBI Taxonomy" id="412755"/>
    <lineage>
        <taxon>unclassified sequences</taxon>
        <taxon>metagenomes</taxon>
        <taxon>ecological metagenomes</taxon>
    </lineage>
</organism>
<feature type="domain" description="CMP/dCMP-type deaminase" evidence="3">
    <location>
        <begin position="1"/>
        <end position="116"/>
    </location>
</feature>
<gene>
    <name evidence="4" type="ORF">LCGC14_1774320</name>
</gene>
<accession>A0A0F9GX88</accession>
<dbReference type="Gene3D" id="3.40.140.10">
    <property type="entry name" value="Cytidine Deaminase, domain 2"/>
    <property type="match status" value="1"/>
</dbReference>
<evidence type="ECO:0000256" key="1">
    <source>
        <dbReference type="ARBA" id="ARBA00022723"/>
    </source>
</evidence>
<sequence length="116" mass="13021">MYYKVAIEQAKKSQYKKRVGAIVVYKGNIVGKGYNKVHSTGVPRLDGKHAELEALGNTTAKYRKGSTVYVCRLTRSGHIAMSKPCPACTVVMKKIGVKYVWYSSSDDTWEKLCFHI</sequence>
<keyword evidence="1" id="KW-0479">Metal-binding</keyword>
<protein>
    <recommendedName>
        <fullName evidence="3">CMP/dCMP-type deaminase domain-containing protein</fullName>
    </recommendedName>
</protein>
<evidence type="ECO:0000259" key="3">
    <source>
        <dbReference type="PROSITE" id="PS51747"/>
    </source>
</evidence>
<proteinExistence type="predicted"/>
<dbReference type="AlphaFoldDB" id="A0A0F9GX88"/>
<evidence type="ECO:0000313" key="4">
    <source>
        <dbReference type="EMBL" id="KKM03445.1"/>
    </source>
</evidence>
<reference evidence="4" key="1">
    <citation type="journal article" date="2015" name="Nature">
        <title>Complex archaea that bridge the gap between prokaryotes and eukaryotes.</title>
        <authorList>
            <person name="Spang A."/>
            <person name="Saw J.H."/>
            <person name="Jorgensen S.L."/>
            <person name="Zaremba-Niedzwiedzka K."/>
            <person name="Martijn J."/>
            <person name="Lind A.E."/>
            <person name="van Eijk R."/>
            <person name="Schleper C."/>
            <person name="Guy L."/>
            <person name="Ettema T.J."/>
        </authorList>
    </citation>
    <scope>NUCLEOTIDE SEQUENCE</scope>
</reference>
<dbReference type="InterPro" id="IPR016193">
    <property type="entry name" value="Cytidine_deaminase-like"/>
</dbReference>
<dbReference type="PROSITE" id="PS51747">
    <property type="entry name" value="CYT_DCMP_DEAMINASES_2"/>
    <property type="match status" value="1"/>
</dbReference>
<dbReference type="Pfam" id="PF00383">
    <property type="entry name" value="dCMP_cyt_deam_1"/>
    <property type="match status" value="1"/>
</dbReference>
<keyword evidence="2" id="KW-0862">Zinc</keyword>
<dbReference type="InterPro" id="IPR016192">
    <property type="entry name" value="APOBEC/CMP_deaminase_Zn-bd"/>
</dbReference>
<dbReference type="GO" id="GO:0008270">
    <property type="term" value="F:zinc ion binding"/>
    <property type="evidence" value="ECO:0007669"/>
    <property type="project" value="InterPro"/>
</dbReference>